<reference evidence="2 3" key="1">
    <citation type="journal article" date="2016" name="Nat. Commun.">
        <title>Thousands of microbial genomes shed light on interconnected biogeochemical processes in an aquifer system.</title>
        <authorList>
            <person name="Anantharaman K."/>
            <person name="Brown C.T."/>
            <person name="Hug L.A."/>
            <person name="Sharon I."/>
            <person name="Castelle C.J."/>
            <person name="Probst A.J."/>
            <person name="Thomas B.C."/>
            <person name="Singh A."/>
            <person name="Wilkins M.J."/>
            <person name="Karaoz U."/>
            <person name="Brodie E.L."/>
            <person name="Williams K.H."/>
            <person name="Hubbard S.S."/>
            <person name="Banfield J.F."/>
        </authorList>
    </citation>
    <scope>NUCLEOTIDE SEQUENCE [LARGE SCALE GENOMIC DNA]</scope>
</reference>
<dbReference type="STRING" id="1797471.A3A71_01055"/>
<evidence type="ECO:0000313" key="3">
    <source>
        <dbReference type="Proteomes" id="UP000177481"/>
    </source>
</evidence>
<keyword evidence="1" id="KW-1133">Transmembrane helix</keyword>
<gene>
    <name evidence="2" type="ORF">A3A71_01055</name>
</gene>
<accession>A0A1F5EBI4</accession>
<dbReference type="EMBL" id="MEZX01000002">
    <property type="protein sequence ID" value="OGD64626.1"/>
    <property type="molecule type" value="Genomic_DNA"/>
</dbReference>
<feature type="transmembrane region" description="Helical" evidence="1">
    <location>
        <begin position="6"/>
        <end position="25"/>
    </location>
</feature>
<sequence>MDSIVFWLIPVILLIVLTILTLAMTSVKPKRETFLEPLGTLVKNWNLARFEGRKSEVERYLETISTLDIGQEWLKTFLHLREGRGRVKTELIYFRPIGLLGCQVVFRLGSRLTSAVLGLESAVGEQVEGIRKIAKTANTAEKSGYLTFVLGVSSLAKLPRENDLPNISHRLVGELVLEPELDKNFVAKIKGLKTAPRFLTGAPVVWAENIYKEVFGVPVVVSASGPRLNELSPKFAEEELRKAQVIAMADTKLKHWAIRLIAPDSSVMISSQEDDRELPATFINHF</sequence>
<evidence type="ECO:0000256" key="1">
    <source>
        <dbReference type="SAM" id="Phobius"/>
    </source>
</evidence>
<proteinExistence type="predicted"/>
<dbReference type="AlphaFoldDB" id="A0A1F5EBI4"/>
<dbReference type="Proteomes" id="UP000177481">
    <property type="component" value="Unassembled WGS sequence"/>
</dbReference>
<name>A0A1F5EBI4_9BACT</name>
<comment type="caution">
    <text evidence="2">The sequence shown here is derived from an EMBL/GenBank/DDBJ whole genome shotgun (WGS) entry which is preliminary data.</text>
</comment>
<organism evidence="2 3">
    <name type="scientific">Candidatus Berkelbacteria bacterium RIFCSPLOWO2_01_FULL_50_28</name>
    <dbReference type="NCBI Taxonomy" id="1797471"/>
    <lineage>
        <taxon>Bacteria</taxon>
        <taxon>Candidatus Berkelbacteria</taxon>
    </lineage>
</organism>
<keyword evidence="1" id="KW-0472">Membrane</keyword>
<keyword evidence="1" id="KW-0812">Transmembrane</keyword>
<protein>
    <submittedName>
        <fullName evidence="2">Uncharacterized protein</fullName>
    </submittedName>
</protein>
<evidence type="ECO:0000313" key="2">
    <source>
        <dbReference type="EMBL" id="OGD64626.1"/>
    </source>
</evidence>